<dbReference type="RefSeq" id="WP_285934021.1">
    <property type="nucleotide sequence ID" value="NZ_JASTZU010000063.1"/>
</dbReference>
<dbReference type="SMART" id="SM00914">
    <property type="entry name" value="IDEAL"/>
    <property type="match status" value="1"/>
</dbReference>
<dbReference type="Pfam" id="PF08858">
    <property type="entry name" value="IDEAL"/>
    <property type="match status" value="1"/>
</dbReference>
<dbReference type="Gene3D" id="4.10.810.10">
    <property type="entry name" value="Virus Scaffolding Protein, Chain A"/>
    <property type="match status" value="1"/>
</dbReference>
<sequence>MKKHKVSYKLKVYSTKKVSRIVAKREISYEIKLASKLVLDELCFNWNKAHLEHRINESIDSNDKETFIQLSKQFQMYSWEH</sequence>
<evidence type="ECO:0000313" key="3">
    <source>
        <dbReference type="Proteomes" id="UP001235343"/>
    </source>
</evidence>
<dbReference type="InterPro" id="IPR014957">
    <property type="entry name" value="IDEAL_dom"/>
</dbReference>
<feature type="domain" description="IDEAL" evidence="1">
    <location>
        <begin position="38"/>
        <end position="74"/>
    </location>
</feature>
<reference evidence="2 3" key="1">
    <citation type="submission" date="2023-06" db="EMBL/GenBank/DDBJ databases">
        <title>Aquibacillus rhizosphaerae LR5S19.</title>
        <authorList>
            <person name="Sun J.-Q."/>
        </authorList>
    </citation>
    <scope>NUCLEOTIDE SEQUENCE [LARGE SCALE GENOMIC DNA]</scope>
    <source>
        <strain evidence="2 3">LR5S19</strain>
    </source>
</reference>
<dbReference type="InterPro" id="IPR027393">
    <property type="entry name" value="Virus_scaffolding_prot_C"/>
</dbReference>
<organism evidence="2 3">
    <name type="scientific">Aquibacillus rhizosphaerae</name>
    <dbReference type="NCBI Taxonomy" id="3051431"/>
    <lineage>
        <taxon>Bacteria</taxon>
        <taxon>Bacillati</taxon>
        <taxon>Bacillota</taxon>
        <taxon>Bacilli</taxon>
        <taxon>Bacillales</taxon>
        <taxon>Bacillaceae</taxon>
        <taxon>Aquibacillus</taxon>
    </lineage>
</organism>
<proteinExistence type="predicted"/>
<protein>
    <submittedName>
        <fullName evidence="2">IDEAL domain-containing protein</fullName>
    </submittedName>
</protein>
<evidence type="ECO:0000313" key="2">
    <source>
        <dbReference type="EMBL" id="MDL4842727.1"/>
    </source>
</evidence>
<evidence type="ECO:0000259" key="1">
    <source>
        <dbReference type="SMART" id="SM00914"/>
    </source>
</evidence>
<accession>A0ABT7LA29</accession>
<gene>
    <name evidence="2" type="ORF">QQS35_20040</name>
</gene>
<comment type="caution">
    <text evidence="2">The sequence shown here is derived from an EMBL/GenBank/DDBJ whole genome shotgun (WGS) entry which is preliminary data.</text>
</comment>
<dbReference type="EMBL" id="JASTZU010000063">
    <property type="protein sequence ID" value="MDL4842727.1"/>
    <property type="molecule type" value="Genomic_DNA"/>
</dbReference>
<dbReference type="Proteomes" id="UP001235343">
    <property type="component" value="Unassembled WGS sequence"/>
</dbReference>
<name>A0ABT7LA29_9BACI</name>
<keyword evidence="3" id="KW-1185">Reference proteome</keyword>